<dbReference type="GO" id="GO:0005992">
    <property type="term" value="P:trehalose biosynthetic process"/>
    <property type="evidence" value="ECO:0007669"/>
    <property type="project" value="InterPro"/>
</dbReference>
<name>K6WRJ9_9ACTN</name>
<dbReference type="Gene3D" id="2.60.420.10">
    <property type="entry name" value="Maltose phosphorylase, domain 3"/>
    <property type="match status" value="1"/>
</dbReference>
<evidence type="ECO:0000259" key="2">
    <source>
        <dbReference type="Pfam" id="PF03632"/>
    </source>
</evidence>
<dbReference type="eggNOG" id="COG1554">
    <property type="taxonomic scope" value="Bacteria"/>
</dbReference>
<dbReference type="GO" id="GO:0004553">
    <property type="term" value="F:hydrolase activity, hydrolyzing O-glycosyl compounds"/>
    <property type="evidence" value="ECO:0007669"/>
    <property type="project" value="TreeGrafter"/>
</dbReference>
<dbReference type="SUPFAM" id="SSF56784">
    <property type="entry name" value="HAD-like"/>
    <property type="match status" value="2"/>
</dbReference>
<dbReference type="Gene3D" id="1.50.10.10">
    <property type="match status" value="1"/>
</dbReference>
<dbReference type="InterPro" id="IPR006379">
    <property type="entry name" value="HAD-SF_hydro_IIB"/>
</dbReference>
<dbReference type="InterPro" id="IPR023198">
    <property type="entry name" value="PGP-like_dom2"/>
</dbReference>
<dbReference type="Pfam" id="PF03636">
    <property type="entry name" value="Glyco_hydro_65N"/>
    <property type="match status" value="1"/>
</dbReference>
<dbReference type="InterPro" id="IPR011013">
    <property type="entry name" value="Gal_mutarotase_sf_dom"/>
</dbReference>
<evidence type="ECO:0000313" key="5">
    <source>
        <dbReference type="EMBL" id="GAB89179.1"/>
    </source>
</evidence>
<dbReference type="GO" id="GO:0016791">
    <property type="term" value="F:phosphatase activity"/>
    <property type="evidence" value="ECO:0007669"/>
    <property type="project" value="UniProtKB-ARBA"/>
</dbReference>
<dbReference type="SFLD" id="SFLDG01129">
    <property type="entry name" value="C1.5:_HAD__Beta-PGM__Phosphata"/>
    <property type="match status" value="1"/>
</dbReference>
<evidence type="ECO:0000256" key="1">
    <source>
        <dbReference type="ARBA" id="ARBA00023295"/>
    </source>
</evidence>
<dbReference type="eggNOG" id="COG1877">
    <property type="taxonomic scope" value="Bacteria"/>
</dbReference>
<dbReference type="Pfam" id="PF00702">
    <property type="entry name" value="Hydrolase"/>
    <property type="match status" value="1"/>
</dbReference>
<dbReference type="NCBIfam" id="TIGR01509">
    <property type="entry name" value="HAD-SF-IA-v3"/>
    <property type="match status" value="1"/>
</dbReference>
<dbReference type="STRING" id="1108045.GORHZ_053_00320"/>
<dbReference type="InterPro" id="IPR023214">
    <property type="entry name" value="HAD_sf"/>
</dbReference>
<dbReference type="SUPFAM" id="SSF74650">
    <property type="entry name" value="Galactose mutarotase-like"/>
    <property type="match status" value="1"/>
</dbReference>
<sequence length="1330" mass="146876">MTMSEEAATIAPTTTRARVTIDARLHDAVIFDLDGVVADTAAVHAAAWKDVFDDFLRRHTDRVGADLSPFTDDDYRSYVHGKPVDVGVTEFLGARGITVERGHRIDPPESDSVWGVSNRKAQRVRERLARDGVTLFESTVALVRRLQAFGIACGVVSSSRHCAEFLDATGIGHLFAVRVDGVVAEELGLPGKPDPALLLQAATRLGVTPRRCVMIENSEVGVAAGRSGGFAQVIGVDRTGHAAALAARGADAVVEDLVEIRVRLGGARISTIPDARTYLDHMHAIAATRVPAMFFDFDGTLSNIVRDPATATLVDGAGDALTHLATLCPVAVISGRDVPDVRERVGLPGIWYAGSHGVELVGPAGEHYVNEVAQGSTAQVDAAATELQRLLGTIPGVLLEHKQFSVAVHYRNADPGRVDAITSAAHRVGNQQGLRIMHGRMVIELRPDVDWDKGKALSWILDRMGVPGDAVPIYFGDDLTDEDAFDQVATSGLGIVVRAAENKDRRSAAQFAVNSPDALPRLLRRIAGLLEESREPSSAWSLTYDAYDPHEEKLREALCTVGNGYLATRGCAPESDAGQVHYPGTYVAGVFNRLLDHIGDSEIDNESMVNLPNWLPLTFRIDDGPWFDIDSVEVLSFRQTLDLRRAVLTRDIRFRDGAGRASTLRQRRFVSMDQPHVCALETTITAEDWSGTLEFRSLVDGDVRNSLVERYRELANDHLTGHETSALTTDSVLLRVTTNQSRIGVAVASRTTLWHGDEEVAGRYELVDEPRRIGHRISVDMTSGDSVTAEKVVTLYTGRDPGISEPGEAASRSLARLGRFRELLTGHARAFVALWDLFCIDLDGHAEAQRVTRVHLLHLLVVVSDHTAEFDVGVPARGLHGEAYRGHIFWDELFVLPVLNPRLPALTKALLRYRYRRLDEARELAREAGYRGAMFPWQSGSDGREESQKLHLNPRSGHWNPDPSARQHHIGLAVAYNVWQYFQVTSDLAFLVECGAELLVEIARFWASLASYDPVHDRYVIRGVIGPDEFHAGYPGAPYDGIDNNAFTNVMVVWVIGRALDALATIPQRDRVNLLDEIGLREPELEHWRELSCRMFVPFHDGTISQFEGYDKLKELDWEGYRAKYGNIQRLDRILEAENDDVSCYRASKQADVLMLFYLMSADELRELLDQLGYELPAEAIPRTIDYYMARTSHGSTLSSVVHAWVLARSHRARAVDFFERVLLSDVADIQGGTTSEGIHLAAMAGSIDLLQRCFTGLEMRADRLILNPAWPTALGTLSFRIFYRGHRLQLHISGSGVRITSEPRRVEPITVECREDVRQLGPGGAVHFP</sequence>
<feature type="domain" description="Glycoside hydrolase family 65 C-terminal" evidence="3">
    <location>
        <begin position="1258"/>
        <end position="1316"/>
    </location>
</feature>
<dbReference type="Gene3D" id="3.30.70.1020">
    <property type="entry name" value="Trehalose-6-phosphate phosphatase related protein, domain 2"/>
    <property type="match status" value="1"/>
</dbReference>
<dbReference type="InterPro" id="IPR037018">
    <property type="entry name" value="GH65_N"/>
</dbReference>
<dbReference type="NCBIfam" id="TIGR00685">
    <property type="entry name" value="T6PP"/>
    <property type="match status" value="1"/>
</dbReference>
<dbReference type="GO" id="GO:0030246">
    <property type="term" value="F:carbohydrate binding"/>
    <property type="evidence" value="ECO:0007669"/>
    <property type="project" value="InterPro"/>
</dbReference>
<keyword evidence="1" id="KW-0378">Hydrolase</keyword>
<protein>
    <submittedName>
        <fullName evidence="5">Putative trehalose-phosphatase/trehalose 6-phosphate phosphorylase</fullName>
    </submittedName>
</protein>
<dbReference type="Pfam" id="PF03632">
    <property type="entry name" value="Glyco_hydro_65m"/>
    <property type="match status" value="1"/>
</dbReference>
<dbReference type="FunFam" id="1.50.10.10:FF:000053">
    <property type="entry name" value="Putative glycosyl hydrolase"/>
    <property type="match status" value="1"/>
</dbReference>
<dbReference type="CDD" id="cd01627">
    <property type="entry name" value="HAD_TPP"/>
    <property type="match status" value="1"/>
</dbReference>
<dbReference type="eggNOG" id="COG0637">
    <property type="taxonomic scope" value="Bacteria"/>
</dbReference>
<dbReference type="Proteomes" id="UP000008363">
    <property type="component" value="Unassembled WGS sequence"/>
</dbReference>
<dbReference type="InterPro" id="IPR008928">
    <property type="entry name" value="6-hairpin_glycosidase_sf"/>
</dbReference>
<dbReference type="EMBL" id="BAHC01000053">
    <property type="protein sequence ID" value="GAB89179.1"/>
    <property type="molecule type" value="Genomic_DNA"/>
</dbReference>
<gene>
    <name evidence="5" type="ORF">GORHZ_053_00320</name>
</gene>
<organism evidence="5 6">
    <name type="scientific">Gordonia rhizosphera NBRC 16068</name>
    <dbReference type="NCBI Taxonomy" id="1108045"/>
    <lineage>
        <taxon>Bacteria</taxon>
        <taxon>Bacillati</taxon>
        <taxon>Actinomycetota</taxon>
        <taxon>Actinomycetes</taxon>
        <taxon>Mycobacteriales</taxon>
        <taxon>Gordoniaceae</taxon>
        <taxon>Gordonia</taxon>
    </lineage>
</organism>
<dbReference type="InterPro" id="IPR012341">
    <property type="entry name" value="6hp_glycosidase-like_sf"/>
</dbReference>
<reference evidence="5 6" key="1">
    <citation type="submission" date="2012-08" db="EMBL/GenBank/DDBJ databases">
        <title>Whole genome shotgun sequence of Gordonia rhizosphera NBRC 16068.</title>
        <authorList>
            <person name="Takarada H."/>
            <person name="Isaki S."/>
            <person name="Hosoyama A."/>
            <person name="Tsuchikane K."/>
            <person name="Katsumata H."/>
            <person name="Baba S."/>
            <person name="Ohji S."/>
            <person name="Yamazaki S."/>
            <person name="Fujita N."/>
        </authorList>
    </citation>
    <scope>NUCLEOTIDE SEQUENCE [LARGE SCALE GENOMIC DNA]</scope>
    <source>
        <strain evidence="5 6">NBRC 16068</strain>
    </source>
</reference>
<dbReference type="Pfam" id="PF02358">
    <property type="entry name" value="Trehalose_PPase"/>
    <property type="match status" value="1"/>
</dbReference>
<dbReference type="Gene3D" id="3.40.50.1000">
    <property type="entry name" value="HAD superfamily/HAD-like"/>
    <property type="match status" value="2"/>
</dbReference>
<dbReference type="InterPro" id="IPR005194">
    <property type="entry name" value="Glyco_hydro_65_C"/>
</dbReference>
<dbReference type="InterPro" id="IPR003337">
    <property type="entry name" value="Trehalose_PPase"/>
</dbReference>
<dbReference type="InterPro" id="IPR005195">
    <property type="entry name" value="Glyco_hydro_65_M"/>
</dbReference>
<dbReference type="Gene3D" id="2.70.98.40">
    <property type="entry name" value="Glycoside hydrolase, family 65, N-terminal domain"/>
    <property type="match status" value="1"/>
</dbReference>
<evidence type="ECO:0000313" key="6">
    <source>
        <dbReference type="Proteomes" id="UP000008363"/>
    </source>
</evidence>
<dbReference type="InterPro" id="IPR036412">
    <property type="entry name" value="HAD-like_sf"/>
</dbReference>
<keyword evidence="6" id="KW-1185">Reference proteome</keyword>
<dbReference type="PANTHER" id="PTHR11051">
    <property type="entry name" value="GLYCOSYL HYDROLASE-RELATED"/>
    <property type="match status" value="1"/>
</dbReference>
<evidence type="ECO:0000259" key="3">
    <source>
        <dbReference type="Pfam" id="PF03633"/>
    </source>
</evidence>
<dbReference type="PANTHER" id="PTHR11051:SF8">
    <property type="entry name" value="PROTEIN-GLUCOSYLGALACTOSYLHYDROXYLYSINE GLUCOSIDASE"/>
    <property type="match status" value="1"/>
</dbReference>
<dbReference type="RefSeq" id="WP_006331122.1">
    <property type="nucleotide sequence ID" value="NZ_BAHC01000053.1"/>
</dbReference>
<dbReference type="SFLD" id="SFLDS00003">
    <property type="entry name" value="Haloacid_Dehalogenase"/>
    <property type="match status" value="1"/>
</dbReference>
<proteinExistence type="predicted"/>
<dbReference type="Gene3D" id="1.10.150.240">
    <property type="entry name" value="Putative phosphatase, domain 2"/>
    <property type="match status" value="1"/>
</dbReference>
<dbReference type="InterPro" id="IPR005196">
    <property type="entry name" value="Glyco_hydro_65_N"/>
</dbReference>
<comment type="caution">
    <text evidence="5">The sequence shown here is derived from an EMBL/GenBank/DDBJ whole genome shotgun (WGS) entry which is preliminary data.</text>
</comment>
<evidence type="ECO:0000259" key="4">
    <source>
        <dbReference type="Pfam" id="PF03636"/>
    </source>
</evidence>
<dbReference type="SUPFAM" id="SSF48208">
    <property type="entry name" value="Six-hairpin glycosidases"/>
    <property type="match status" value="1"/>
</dbReference>
<feature type="domain" description="Glycoside hydrolase family 65 central catalytic" evidence="2">
    <location>
        <begin position="853"/>
        <end position="1248"/>
    </location>
</feature>
<dbReference type="GO" id="GO:0016757">
    <property type="term" value="F:glycosyltransferase activity"/>
    <property type="evidence" value="ECO:0007669"/>
    <property type="project" value="UniProtKB-ARBA"/>
</dbReference>
<dbReference type="InterPro" id="IPR006439">
    <property type="entry name" value="HAD-SF_hydro_IA"/>
</dbReference>
<dbReference type="Pfam" id="PF03633">
    <property type="entry name" value="Glyco_hydro_65C"/>
    <property type="match status" value="1"/>
</dbReference>
<keyword evidence="1" id="KW-0326">Glycosidase</keyword>
<feature type="domain" description="Glycoside hydrolase family 65 N-terminal" evidence="4">
    <location>
        <begin position="543"/>
        <end position="799"/>
    </location>
</feature>
<accession>K6WRJ9</accession>
<dbReference type="NCBIfam" id="TIGR01484">
    <property type="entry name" value="HAD-SF-IIB"/>
    <property type="match status" value="1"/>
</dbReference>